<organism evidence="2 3">
    <name type="scientific">Ureibacillus sinduriensis BLB-1 = JCM 15800</name>
    <dbReference type="NCBI Taxonomy" id="1384057"/>
    <lineage>
        <taxon>Bacteria</taxon>
        <taxon>Bacillati</taxon>
        <taxon>Bacillota</taxon>
        <taxon>Bacilli</taxon>
        <taxon>Bacillales</taxon>
        <taxon>Caryophanaceae</taxon>
        <taxon>Ureibacillus</taxon>
    </lineage>
</organism>
<dbReference type="STRING" id="1384057.CD33_01950"/>
<comment type="caution">
    <text evidence="2">The sequence shown here is derived from an EMBL/GenBank/DDBJ whole genome shotgun (WGS) entry which is preliminary data.</text>
</comment>
<proteinExistence type="predicted"/>
<keyword evidence="1" id="KW-0472">Membrane</keyword>
<evidence type="ECO:0000313" key="2">
    <source>
        <dbReference type="EMBL" id="KGR77963.1"/>
    </source>
</evidence>
<feature type="transmembrane region" description="Helical" evidence="1">
    <location>
        <begin position="38"/>
        <end position="58"/>
    </location>
</feature>
<dbReference type="Proteomes" id="UP000030408">
    <property type="component" value="Unassembled WGS sequence"/>
</dbReference>
<evidence type="ECO:0000256" key="1">
    <source>
        <dbReference type="SAM" id="Phobius"/>
    </source>
</evidence>
<gene>
    <name evidence="2" type="ORF">CD33_01950</name>
</gene>
<dbReference type="EMBL" id="JPVO01000034">
    <property type="protein sequence ID" value="KGR77963.1"/>
    <property type="molecule type" value="Genomic_DNA"/>
</dbReference>
<keyword evidence="1" id="KW-1133">Transmembrane helix</keyword>
<dbReference type="AlphaFoldDB" id="A0A0A3I5K0"/>
<keyword evidence="1" id="KW-0812">Transmembrane</keyword>
<name>A0A0A3I5K0_9BACL</name>
<reference evidence="2 3" key="1">
    <citation type="submission" date="2014-02" db="EMBL/GenBank/DDBJ databases">
        <title>Draft genome sequence of Lysinibacillus sinduriensis JCM 15800.</title>
        <authorList>
            <person name="Zhang F."/>
            <person name="Wang G."/>
            <person name="Zhang L."/>
        </authorList>
    </citation>
    <scope>NUCLEOTIDE SEQUENCE [LARGE SCALE GENOMIC DNA]</scope>
    <source>
        <strain evidence="2 3">JCM 15800</strain>
    </source>
</reference>
<evidence type="ECO:0000313" key="3">
    <source>
        <dbReference type="Proteomes" id="UP000030408"/>
    </source>
</evidence>
<sequence length="261" mass="29923">MNLKDELEKSIPVNVVKLSEKEKSLIRYRVSQSQTSKIYIKPIIVLVLFMLIATIVVLPNTKLMDTADNSSSQIAISLTERQKQQYYKEYVRIVDKAMEQKVGIGLSVPPIEEFKESDWIPPEAYEKMIQEHVDEFLATERKKIAAMSSDLKPAVTTMEGQTKKAVYLYFPDILKRVEVTANFDTQYSKKLDRQLFVAADNVSSKLVSSPGTWEQTSYEVFLGNDGQQYTIRIEGIFTLNNLSFDKAFTIQYICDEFGNIR</sequence>
<accession>A0A0A3I5K0</accession>
<keyword evidence="3" id="KW-1185">Reference proteome</keyword>
<protein>
    <submittedName>
        <fullName evidence="2">Uncharacterized protein</fullName>
    </submittedName>
</protein>
<dbReference type="eggNOG" id="ENOG5031JKY">
    <property type="taxonomic scope" value="Bacteria"/>
</dbReference>